<gene>
    <name evidence="2" type="ORF">MUN78_00140</name>
</gene>
<dbReference type="InterPro" id="IPR039374">
    <property type="entry name" value="SIP_fam"/>
</dbReference>
<evidence type="ECO:0000259" key="1">
    <source>
        <dbReference type="PROSITE" id="PS51384"/>
    </source>
</evidence>
<evidence type="ECO:0000313" key="2">
    <source>
        <dbReference type="EMBL" id="UOQ57291.1"/>
    </source>
</evidence>
<dbReference type="InterPro" id="IPR007037">
    <property type="entry name" value="SIP_rossman_dom"/>
</dbReference>
<dbReference type="RefSeq" id="WP_244727986.1">
    <property type="nucleotide sequence ID" value="NZ_CP095045.1"/>
</dbReference>
<dbReference type="InterPro" id="IPR017927">
    <property type="entry name" value="FAD-bd_FR_type"/>
</dbReference>
<sequence>MPSSNIAVSHAASGLVTARVARAERITPHMARLTLAGPELERWRHLGFDQWFRLAIPVAGDRTRFDRLSDRFDMRGYLRYLTLPKASRPEIRNYTVRRFRPDGAAGPELDIDFVVHGESTDGVAAAGDAGAARDADAAGGADGGVAGPWAASLPVGAHVALIDQGCGYRPVADATRVVLAGDESALPAVLGILRDLPRDAVGDAIIEVPDDADRQPDDAPEGVRLQWVARSPGARPGAAALDALTALPQWSEPVSAFVAGEQQLAAGGRRHLVGERGVPKSAVDFCGYWRQGKRAA</sequence>
<dbReference type="Gene3D" id="2.40.30.10">
    <property type="entry name" value="Translation factors"/>
    <property type="match status" value="1"/>
</dbReference>
<feature type="domain" description="FAD-binding FR-type" evidence="1">
    <location>
        <begin position="13"/>
        <end position="173"/>
    </location>
</feature>
<dbReference type="InterPro" id="IPR039261">
    <property type="entry name" value="FNR_nucleotide-bd"/>
</dbReference>
<keyword evidence="3" id="KW-1185">Reference proteome</keyword>
<dbReference type="PANTHER" id="PTHR30157">
    <property type="entry name" value="FERRIC REDUCTASE, NADPH-DEPENDENT"/>
    <property type="match status" value="1"/>
</dbReference>
<name>A0ABY4FM20_9MICO</name>
<accession>A0ABY4FM20</accession>
<dbReference type="InterPro" id="IPR013113">
    <property type="entry name" value="SIP_FAD-bd"/>
</dbReference>
<evidence type="ECO:0000313" key="3">
    <source>
        <dbReference type="Proteomes" id="UP000831786"/>
    </source>
</evidence>
<proteinExistence type="predicted"/>
<dbReference type="Gene3D" id="3.40.50.80">
    <property type="entry name" value="Nucleotide-binding domain of ferredoxin-NADP reductase (FNR) module"/>
    <property type="match status" value="1"/>
</dbReference>
<dbReference type="PROSITE" id="PS51384">
    <property type="entry name" value="FAD_FR"/>
    <property type="match status" value="1"/>
</dbReference>
<dbReference type="Pfam" id="PF04954">
    <property type="entry name" value="SIP"/>
    <property type="match status" value="1"/>
</dbReference>
<organism evidence="2 3">
    <name type="scientific">Leucobacter allii</name>
    <dbReference type="NCBI Taxonomy" id="2932247"/>
    <lineage>
        <taxon>Bacteria</taxon>
        <taxon>Bacillati</taxon>
        <taxon>Actinomycetota</taxon>
        <taxon>Actinomycetes</taxon>
        <taxon>Micrococcales</taxon>
        <taxon>Microbacteriaceae</taxon>
        <taxon>Leucobacter</taxon>
    </lineage>
</organism>
<protein>
    <submittedName>
        <fullName evidence="2">Siderophore-interacting protein</fullName>
    </submittedName>
</protein>
<dbReference type="EMBL" id="CP095045">
    <property type="protein sequence ID" value="UOQ57291.1"/>
    <property type="molecule type" value="Genomic_DNA"/>
</dbReference>
<dbReference type="Pfam" id="PF08021">
    <property type="entry name" value="FAD_binding_9"/>
    <property type="match status" value="1"/>
</dbReference>
<dbReference type="Proteomes" id="UP000831786">
    <property type="component" value="Chromosome"/>
</dbReference>
<dbReference type="PANTHER" id="PTHR30157:SF0">
    <property type="entry name" value="NADPH-DEPENDENT FERRIC-CHELATE REDUCTASE"/>
    <property type="match status" value="1"/>
</dbReference>
<reference evidence="2 3" key="1">
    <citation type="submission" date="2022-04" db="EMBL/GenBank/DDBJ databases">
        <title>Leucobacter sp. isolated from rhizosphere of garlic.</title>
        <authorList>
            <person name="Won M."/>
            <person name="Lee C.-M."/>
            <person name="Woen H.-Y."/>
            <person name="Kwon S.-W."/>
        </authorList>
    </citation>
    <scope>NUCLEOTIDE SEQUENCE [LARGE SCALE GENOMIC DNA]</scope>
    <source>
        <strain evidence="2 3">H21R-40</strain>
    </source>
</reference>
<dbReference type="CDD" id="cd06193">
    <property type="entry name" value="siderophore_interacting"/>
    <property type="match status" value="1"/>
</dbReference>